<dbReference type="InterPro" id="IPR017853">
    <property type="entry name" value="GH"/>
</dbReference>
<dbReference type="InterPro" id="IPR013529">
    <property type="entry name" value="Glyco_hydro_42_N"/>
</dbReference>
<reference evidence="8 9" key="1">
    <citation type="submission" date="2020-03" db="EMBL/GenBank/DDBJ databases">
        <title>Whole genome shotgun sequence of Phytohabitans rumicis NBRC 108638.</title>
        <authorList>
            <person name="Komaki H."/>
            <person name="Tamura T."/>
        </authorList>
    </citation>
    <scope>NUCLEOTIDE SEQUENCE [LARGE SCALE GENOMIC DNA]</scope>
    <source>
        <strain evidence="8 9">NBRC 108638</strain>
    </source>
</reference>
<dbReference type="InterPro" id="IPR013738">
    <property type="entry name" value="Beta_galactosidase_Trimer"/>
</dbReference>
<dbReference type="GO" id="GO:0005975">
    <property type="term" value="P:carbohydrate metabolic process"/>
    <property type="evidence" value="ECO:0007669"/>
    <property type="project" value="InterPro"/>
</dbReference>
<dbReference type="EC" id="3.2.1.23" evidence="3"/>
<protein>
    <recommendedName>
        <fullName evidence="3">beta-galactosidase</fullName>
        <ecNumber evidence="3">3.2.1.23</ecNumber>
    </recommendedName>
</protein>
<comment type="catalytic activity">
    <reaction evidence="1">
        <text>Hydrolysis of terminal non-reducing beta-D-galactose residues in beta-D-galactosides.</text>
        <dbReference type="EC" id="3.2.1.23"/>
    </reaction>
</comment>
<dbReference type="InterPro" id="IPR003476">
    <property type="entry name" value="Glyco_hydro_42"/>
</dbReference>
<evidence type="ECO:0000259" key="7">
    <source>
        <dbReference type="Pfam" id="PF08532"/>
    </source>
</evidence>
<proteinExistence type="inferred from homology"/>
<evidence type="ECO:0000313" key="8">
    <source>
        <dbReference type="EMBL" id="GFJ88259.1"/>
    </source>
</evidence>
<dbReference type="Gene3D" id="3.20.20.80">
    <property type="entry name" value="Glycosidases"/>
    <property type="match status" value="1"/>
</dbReference>
<evidence type="ECO:0000313" key="9">
    <source>
        <dbReference type="Proteomes" id="UP000482960"/>
    </source>
</evidence>
<dbReference type="EMBL" id="BLPG01000001">
    <property type="protein sequence ID" value="GFJ88259.1"/>
    <property type="molecule type" value="Genomic_DNA"/>
</dbReference>
<evidence type="ECO:0000259" key="6">
    <source>
        <dbReference type="Pfam" id="PF02449"/>
    </source>
</evidence>
<dbReference type="PANTHER" id="PTHR36447:SF1">
    <property type="entry name" value="BETA-GALACTOSIDASE GANA"/>
    <property type="match status" value="1"/>
</dbReference>
<dbReference type="AlphaFoldDB" id="A0A6V8L0X4"/>
<evidence type="ECO:0000256" key="1">
    <source>
        <dbReference type="ARBA" id="ARBA00001412"/>
    </source>
</evidence>
<evidence type="ECO:0000256" key="4">
    <source>
        <dbReference type="ARBA" id="ARBA00022801"/>
    </source>
</evidence>
<gene>
    <name evidence="8" type="ORF">Prum_019010</name>
</gene>
<dbReference type="SUPFAM" id="SSF51445">
    <property type="entry name" value="(Trans)glycosidases"/>
    <property type="match status" value="1"/>
</dbReference>
<dbReference type="GO" id="GO:0009341">
    <property type="term" value="C:beta-galactosidase complex"/>
    <property type="evidence" value="ECO:0007669"/>
    <property type="project" value="InterPro"/>
</dbReference>
<organism evidence="8 9">
    <name type="scientific">Phytohabitans rumicis</name>
    <dbReference type="NCBI Taxonomy" id="1076125"/>
    <lineage>
        <taxon>Bacteria</taxon>
        <taxon>Bacillati</taxon>
        <taxon>Actinomycetota</taxon>
        <taxon>Actinomycetes</taxon>
        <taxon>Micromonosporales</taxon>
        <taxon>Micromonosporaceae</taxon>
    </lineage>
</organism>
<keyword evidence="9" id="KW-1185">Reference proteome</keyword>
<dbReference type="GO" id="GO:0004565">
    <property type="term" value="F:beta-galactosidase activity"/>
    <property type="evidence" value="ECO:0007669"/>
    <property type="project" value="UniProtKB-EC"/>
</dbReference>
<evidence type="ECO:0000256" key="2">
    <source>
        <dbReference type="ARBA" id="ARBA00005940"/>
    </source>
</evidence>
<evidence type="ECO:0000256" key="5">
    <source>
        <dbReference type="ARBA" id="ARBA00023295"/>
    </source>
</evidence>
<comment type="similarity">
    <text evidence="2">Belongs to the glycosyl hydrolase 42 family.</text>
</comment>
<dbReference type="Gene3D" id="3.40.50.880">
    <property type="match status" value="1"/>
</dbReference>
<feature type="domain" description="Glycoside hydrolase family 42 N-terminal" evidence="6">
    <location>
        <begin position="8"/>
        <end position="375"/>
    </location>
</feature>
<keyword evidence="5" id="KW-0326">Glycosidase</keyword>
<dbReference type="Pfam" id="PF02449">
    <property type="entry name" value="Glyco_hydro_42"/>
    <property type="match status" value="1"/>
</dbReference>
<dbReference type="PANTHER" id="PTHR36447">
    <property type="entry name" value="BETA-GALACTOSIDASE GANA"/>
    <property type="match status" value="1"/>
</dbReference>
<reference evidence="8 9" key="2">
    <citation type="submission" date="2020-03" db="EMBL/GenBank/DDBJ databases">
        <authorList>
            <person name="Ichikawa N."/>
            <person name="Kimura A."/>
            <person name="Kitahashi Y."/>
            <person name="Uohara A."/>
        </authorList>
    </citation>
    <scope>NUCLEOTIDE SEQUENCE [LARGE SCALE GENOMIC DNA]</scope>
    <source>
        <strain evidence="8 9">NBRC 108638</strain>
    </source>
</reference>
<dbReference type="InterPro" id="IPR029062">
    <property type="entry name" value="Class_I_gatase-like"/>
</dbReference>
<accession>A0A6V8L0X4</accession>
<sequence length="528" mass="58331">MSLYFGGDYNPEQWPEDVWHEDVALMRRAGVNLVSVGVFAWSRLEPEEGRYDFGWLDRVLDLLDEGGVKVALATPTASPPPWFSLAYPDALPVRADGTRLLHGSRDTYCGSAPAYREACRRIAGELGRRYAGHPALALWHVHNEYGTACHCDHAAAAFRGWLRKEYGDLDALNDAWVTDFWSQRYSDWEQVFPPRATQYLANPGQLLDFRRFWSDELLAAYTEQRDVLRAATPDVPVTTNFVFGGWVPVDHARWAREVDLVAIDDYPSDAGPAAEEQVAFAGDLARHWAGGDKWLLMESAPNLIYTPGRMHAKEPGRMLRHSLAHVARGSRGAMFFQWRAPRGGAERFHSALVPHAGPDSRTFREAVELGSALRALSEVEDGAIEAPAAIAWDAASWWALQGPGLPWEGIDYLAEARAAHRALWTAGITTDFVSLSRPLAPYRLLVLPAHYLMSDAAADAVAAYVDAGGHLVATYLSGIADERGRVRLGGYPGALRDVLGVRVEEFRPAAHGWDEAVTLNGAAWERPG</sequence>
<dbReference type="CDD" id="cd03143">
    <property type="entry name" value="A4_beta-galactosidase_middle_domain"/>
    <property type="match status" value="1"/>
</dbReference>
<name>A0A6V8L0X4_9ACTN</name>
<dbReference type="Pfam" id="PF08532">
    <property type="entry name" value="Glyco_hydro_42M"/>
    <property type="match status" value="1"/>
</dbReference>
<dbReference type="SUPFAM" id="SSF52317">
    <property type="entry name" value="Class I glutamine amidotransferase-like"/>
    <property type="match status" value="1"/>
</dbReference>
<comment type="caution">
    <text evidence="8">The sequence shown here is derived from an EMBL/GenBank/DDBJ whole genome shotgun (WGS) entry which is preliminary data.</text>
</comment>
<feature type="domain" description="Beta-galactosidase trimerisation" evidence="7">
    <location>
        <begin position="387"/>
        <end position="523"/>
    </location>
</feature>
<dbReference type="Proteomes" id="UP000482960">
    <property type="component" value="Unassembled WGS sequence"/>
</dbReference>
<keyword evidence="4" id="KW-0378">Hydrolase</keyword>
<evidence type="ECO:0000256" key="3">
    <source>
        <dbReference type="ARBA" id="ARBA00012756"/>
    </source>
</evidence>